<keyword evidence="2" id="KW-0732">Signal</keyword>
<feature type="signal peptide" evidence="2">
    <location>
        <begin position="1"/>
        <end position="20"/>
    </location>
</feature>
<evidence type="ECO:0000313" key="3">
    <source>
        <dbReference type="EMBL" id="KAA1110104.1"/>
    </source>
</evidence>
<dbReference type="AlphaFoldDB" id="A0A5B0QAV3"/>
<feature type="compositionally biased region" description="Polar residues" evidence="1">
    <location>
        <begin position="193"/>
        <end position="208"/>
    </location>
</feature>
<organism evidence="3 4">
    <name type="scientific">Puccinia graminis f. sp. tritici</name>
    <dbReference type="NCBI Taxonomy" id="56615"/>
    <lineage>
        <taxon>Eukaryota</taxon>
        <taxon>Fungi</taxon>
        <taxon>Dikarya</taxon>
        <taxon>Basidiomycota</taxon>
        <taxon>Pucciniomycotina</taxon>
        <taxon>Pucciniomycetes</taxon>
        <taxon>Pucciniales</taxon>
        <taxon>Pucciniaceae</taxon>
        <taxon>Puccinia</taxon>
    </lineage>
</organism>
<dbReference type="Proteomes" id="UP000324748">
    <property type="component" value="Unassembled WGS sequence"/>
</dbReference>
<feature type="compositionally biased region" description="Low complexity" evidence="1">
    <location>
        <begin position="77"/>
        <end position="99"/>
    </location>
</feature>
<name>A0A5B0QAV3_PUCGR</name>
<feature type="region of interest" description="Disordered" evidence="1">
    <location>
        <begin position="19"/>
        <end position="209"/>
    </location>
</feature>
<evidence type="ECO:0000256" key="2">
    <source>
        <dbReference type="SAM" id="SignalP"/>
    </source>
</evidence>
<feature type="compositionally biased region" description="Polar residues" evidence="1">
    <location>
        <begin position="55"/>
        <end position="71"/>
    </location>
</feature>
<evidence type="ECO:0000313" key="4">
    <source>
        <dbReference type="Proteomes" id="UP000324748"/>
    </source>
</evidence>
<comment type="caution">
    <text evidence="3">The sequence shown here is derived from an EMBL/GenBank/DDBJ whole genome shotgun (WGS) entry which is preliminary data.</text>
</comment>
<reference evidence="3 4" key="1">
    <citation type="submission" date="2019-05" db="EMBL/GenBank/DDBJ databases">
        <title>Emergence of the Ug99 lineage of the wheat stem rust pathogen through somatic hybridization.</title>
        <authorList>
            <person name="Li F."/>
            <person name="Upadhyaya N.M."/>
            <person name="Sperschneider J."/>
            <person name="Matny O."/>
            <person name="Nguyen-Phuc H."/>
            <person name="Mago R."/>
            <person name="Raley C."/>
            <person name="Miller M.E."/>
            <person name="Silverstein K.A.T."/>
            <person name="Henningsen E."/>
            <person name="Hirsch C.D."/>
            <person name="Visser B."/>
            <person name="Pretorius Z.A."/>
            <person name="Steffenson B.J."/>
            <person name="Schwessinger B."/>
            <person name="Dodds P.N."/>
            <person name="Figueroa M."/>
        </authorList>
    </citation>
    <scope>NUCLEOTIDE SEQUENCE [LARGE SCALE GENOMIC DNA]</scope>
    <source>
        <strain evidence="3">21-0</strain>
    </source>
</reference>
<sequence length="225" mass="21474">MLVDTKLLALSFALAAHSSASVSQPQPAMRDGAVKNSSDVGANGAVPTNAILITPTKNSSGIPSRGPNGSTNPPPRSGLSSDPASSVSPPGSGAPVPGDMSSGKCLCPAPSTCGSASASPGSAAPSATATGPQLAGNGTPSTPASNSSSEAAPASGASSNPATTSPTHQADGTPPTTNASSTTTPPPDHQPSPEGNLTQSIASPSLPNSFPLVGLLTAAAVAFAF</sequence>
<feature type="compositionally biased region" description="Low complexity" evidence="1">
    <location>
        <begin position="107"/>
        <end position="183"/>
    </location>
</feature>
<protein>
    <submittedName>
        <fullName evidence="3">Uncharacterized protein</fullName>
    </submittedName>
</protein>
<feature type="chain" id="PRO_5023103411" evidence="2">
    <location>
        <begin position="21"/>
        <end position="225"/>
    </location>
</feature>
<keyword evidence="4" id="KW-1185">Reference proteome</keyword>
<accession>A0A5B0QAV3</accession>
<dbReference type="EMBL" id="VSWC01000027">
    <property type="protein sequence ID" value="KAA1110104.1"/>
    <property type="molecule type" value="Genomic_DNA"/>
</dbReference>
<proteinExistence type="predicted"/>
<evidence type="ECO:0000256" key="1">
    <source>
        <dbReference type="SAM" id="MobiDB-lite"/>
    </source>
</evidence>
<gene>
    <name evidence="3" type="ORF">PGT21_010634</name>
</gene>